<dbReference type="AlphaFoldDB" id="A0A484CJM3"/>
<gene>
    <name evidence="1" type="ORF">EPR50_G00178780</name>
</gene>
<evidence type="ECO:0000313" key="2">
    <source>
        <dbReference type="Proteomes" id="UP000295070"/>
    </source>
</evidence>
<proteinExistence type="predicted"/>
<name>A0A484CJM3_PERFV</name>
<protein>
    <submittedName>
        <fullName evidence="1">Uncharacterized protein</fullName>
    </submittedName>
</protein>
<organism evidence="1 2">
    <name type="scientific">Perca flavescens</name>
    <name type="common">American yellow perch</name>
    <name type="synonym">Morone flavescens</name>
    <dbReference type="NCBI Taxonomy" id="8167"/>
    <lineage>
        <taxon>Eukaryota</taxon>
        <taxon>Metazoa</taxon>
        <taxon>Chordata</taxon>
        <taxon>Craniata</taxon>
        <taxon>Vertebrata</taxon>
        <taxon>Euteleostomi</taxon>
        <taxon>Actinopterygii</taxon>
        <taxon>Neopterygii</taxon>
        <taxon>Teleostei</taxon>
        <taxon>Neoteleostei</taxon>
        <taxon>Acanthomorphata</taxon>
        <taxon>Eupercaria</taxon>
        <taxon>Perciformes</taxon>
        <taxon>Percoidei</taxon>
        <taxon>Percidae</taxon>
        <taxon>Percinae</taxon>
        <taxon>Perca</taxon>
    </lineage>
</organism>
<sequence>MVTCNSDAPSSMGSSKVPPLCPFWVFGSVFRRLKSTWIIFSSRKLTDIFLLDSLDSGSFSPLYSTVKEVACLPSNASECLCKS</sequence>
<accession>A0A484CJM3</accession>
<dbReference type="EMBL" id="SCKG01000017">
    <property type="protein sequence ID" value="TDH01314.1"/>
    <property type="molecule type" value="Genomic_DNA"/>
</dbReference>
<dbReference type="Proteomes" id="UP000295070">
    <property type="component" value="Chromosome 17"/>
</dbReference>
<keyword evidence="2" id="KW-1185">Reference proteome</keyword>
<reference evidence="1 2" key="1">
    <citation type="submission" date="2019-01" db="EMBL/GenBank/DDBJ databases">
        <title>A chromosome-scale genome assembly of the yellow perch, Perca flavescens.</title>
        <authorList>
            <person name="Feron R."/>
            <person name="Morvezen R."/>
            <person name="Bestin A."/>
            <person name="Haffray P."/>
            <person name="Klopp C."/>
            <person name="Zahm M."/>
            <person name="Cabau C."/>
            <person name="Roques C."/>
            <person name="Donnadieu C."/>
            <person name="Bouchez O."/>
            <person name="Christie M."/>
            <person name="Larson W."/>
            <person name="Guiguen Y."/>
        </authorList>
    </citation>
    <scope>NUCLEOTIDE SEQUENCE [LARGE SCALE GENOMIC DNA]</scope>
    <source>
        <strain evidence="1">YP-PL-M2</strain>
        <tissue evidence="1">Blood</tissue>
    </source>
</reference>
<evidence type="ECO:0000313" key="1">
    <source>
        <dbReference type="EMBL" id="TDH01314.1"/>
    </source>
</evidence>
<comment type="caution">
    <text evidence="1">The sequence shown here is derived from an EMBL/GenBank/DDBJ whole genome shotgun (WGS) entry which is preliminary data.</text>
</comment>